<reference evidence="2" key="1">
    <citation type="journal article" date="2020" name="G3 (Bethesda)">
        <title>High-Quality Assemblies for Three Invasive Social Wasps from the &lt;i&gt;Vespula&lt;/i&gt; Genus.</title>
        <authorList>
            <person name="Harrop T.W.R."/>
            <person name="Guhlin J."/>
            <person name="McLaughlin G.M."/>
            <person name="Permina E."/>
            <person name="Stockwell P."/>
            <person name="Gilligan J."/>
            <person name="Le Lec M.F."/>
            <person name="Gruber M.A.M."/>
            <person name="Quinn O."/>
            <person name="Lovegrove M."/>
            <person name="Duncan E.J."/>
            <person name="Remnant E.J."/>
            <person name="Van Eeckhoven J."/>
            <person name="Graham B."/>
            <person name="Knapp R.A."/>
            <person name="Langford K.W."/>
            <person name="Kronenberg Z."/>
            <person name="Press M.O."/>
            <person name="Eacker S.M."/>
            <person name="Wilson-Rankin E.E."/>
            <person name="Purcell J."/>
            <person name="Lester P.J."/>
            <person name="Dearden P.K."/>
        </authorList>
    </citation>
    <scope>NUCLEOTIDE SEQUENCE</scope>
    <source>
        <strain evidence="2">Linc-1</strain>
    </source>
</reference>
<dbReference type="AlphaFoldDB" id="A0A834KXV8"/>
<evidence type="ECO:0000313" key="2">
    <source>
        <dbReference type="EMBL" id="KAF7413755.1"/>
    </source>
</evidence>
<protein>
    <submittedName>
        <fullName evidence="2">Uncharacterized protein</fullName>
    </submittedName>
</protein>
<feature type="region of interest" description="Disordered" evidence="1">
    <location>
        <begin position="1"/>
        <end position="38"/>
    </location>
</feature>
<gene>
    <name evidence="2" type="ORF">HZH68_002244</name>
</gene>
<keyword evidence="3" id="KW-1185">Reference proteome</keyword>
<accession>A0A834KXV8</accession>
<dbReference type="EMBL" id="JACSDZ010000002">
    <property type="protein sequence ID" value="KAF7413755.1"/>
    <property type="molecule type" value="Genomic_DNA"/>
</dbReference>
<dbReference type="Proteomes" id="UP000617340">
    <property type="component" value="Unassembled WGS sequence"/>
</dbReference>
<name>A0A834KXV8_VESGE</name>
<evidence type="ECO:0000256" key="1">
    <source>
        <dbReference type="SAM" id="MobiDB-lite"/>
    </source>
</evidence>
<organism evidence="2 3">
    <name type="scientific">Vespula germanica</name>
    <name type="common">German yellow jacket</name>
    <name type="synonym">Paravespula germanica</name>
    <dbReference type="NCBI Taxonomy" id="30212"/>
    <lineage>
        <taxon>Eukaryota</taxon>
        <taxon>Metazoa</taxon>
        <taxon>Ecdysozoa</taxon>
        <taxon>Arthropoda</taxon>
        <taxon>Hexapoda</taxon>
        <taxon>Insecta</taxon>
        <taxon>Pterygota</taxon>
        <taxon>Neoptera</taxon>
        <taxon>Endopterygota</taxon>
        <taxon>Hymenoptera</taxon>
        <taxon>Apocrita</taxon>
        <taxon>Aculeata</taxon>
        <taxon>Vespoidea</taxon>
        <taxon>Vespidae</taxon>
        <taxon>Vespinae</taxon>
        <taxon>Vespula</taxon>
    </lineage>
</organism>
<sequence length="69" mass="8317">MSTHAPCRHVRCKRQDEEKKKEEEEEEEEEKETFSNIDPWKIPEQECYYLSALKMQKEREKGMDGIAQV</sequence>
<comment type="caution">
    <text evidence="2">The sequence shown here is derived from an EMBL/GenBank/DDBJ whole genome shotgun (WGS) entry which is preliminary data.</text>
</comment>
<proteinExistence type="predicted"/>
<evidence type="ECO:0000313" key="3">
    <source>
        <dbReference type="Proteomes" id="UP000617340"/>
    </source>
</evidence>
<feature type="compositionally biased region" description="Basic and acidic residues" evidence="1">
    <location>
        <begin position="13"/>
        <end position="22"/>
    </location>
</feature>
<feature type="compositionally biased region" description="Basic residues" evidence="1">
    <location>
        <begin position="1"/>
        <end position="12"/>
    </location>
</feature>